<dbReference type="Gene3D" id="3.40.50.150">
    <property type="entry name" value="Vaccinia Virus protein VP39"/>
    <property type="match status" value="1"/>
</dbReference>
<accession>A0A558RDF3</accession>
<proteinExistence type="predicted"/>
<dbReference type="EMBL" id="VNIM01000002">
    <property type="protein sequence ID" value="TVV77416.1"/>
    <property type="molecule type" value="Genomic_DNA"/>
</dbReference>
<dbReference type="AlphaFoldDB" id="A0A558RDF3"/>
<feature type="region of interest" description="Disordered" evidence="1">
    <location>
        <begin position="304"/>
        <end position="328"/>
    </location>
</feature>
<dbReference type="GO" id="GO:0008168">
    <property type="term" value="F:methyltransferase activity"/>
    <property type="evidence" value="ECO:0007669"/>
    <property type="project" value="UniProtKB-KW"/>
</dbReference>
<feature type="non-terminal residue" evidence="2">
    <location>
        <position position="328"/>
    </location>
</feature>
<dbReference type="InterPro" id="IPR029063">
    <property type="entry name" value="SAM-dependent_MTases_sf"/>
</dbReference>
<organism evidence="2 3">
    <name type="scientific">Alterirhizorhabdus solaris</name>
    <dbReference type="NCBI Taxonomy" id="2529389"/>
    <lineage>
        <taxon>Bacteria</taxon>
        <taxon>Pseudomonadati</taxon>
        <taxon>Pseudomonadota</taxon>
        <taxon>Alphaproteobacteria</taxon>
        <taxon>Sphingomonadales</taxon>
        <taxon>Rhizorhabdaceae</taxon>
        <taxon>Alterirhizorhabdus</taxon>
    </lineage>
</organism>
<name>A0A558RDF3_9SPHN</name>
<sequence length="328" mass="35642">MTALALSRAPVTEPVIKLAHALVAHLQAGEPIDQRLLRQLLQSACSQASTRDHRSIRHAYDALELAQILLLTSSAWSEHDNNLGTLAALAALVDRLPTQSIRTEEQLAFQQFSTPAAIAWLLGRAAALTSADTLLEPSAGTGMLAWPAARAGARLILNEIDPVRRLCLREAFGDAQVTGYDGELIDDLLPPDQRPTVVIMNPPFARSEGRGEDRHAADRHLLGAAKRLPHGGRIVALMPTWSSRDVLGSSWTCRMDLTLRRGLYAKHGTGIAVRLAVWDRVTGGGLPLVGDIGDLADTLRPVSYSPLRSHDTSQDRVSRLLLEKNNKD</sequence>
<evidence type="ECO:0000313" key="3">
    <source>
        <dbReference type="Proteomes" id="UP000318681"/>
    </source>
</evidence>
<evidence type="ECO:0000313" key="2">
    <source>
        <dbReference type="EMBL" id="TVV77416.1"/>
    </source>
</evidence>
<dbReference type="GO" id="GO:0032259">
    <property type="term" value="P:methylation"/>
    <property type="evidence" value="ECO:0007669"/>
    <property type="project" value="UniProtKB-KW"/>
</dbReference>
<keyword evidence="3" id="KW-1185">Reference proteome</keyword>
<feature type="compositionally biased region" description="Basic and acidic residues" evidence="1">
    <location>
        <begin position="308"/>
        <end position="328"/>
    </location>
</feature>
<dbReference type="CDD" id="cd02440">
    <property type="entry name" value="AdoMet_MTases"/>
    <property type="match status" value="1"/>
</dbReference>
<comment type="caution">
    <text evidence="2">The sequence shown here is derived from an EMBL/GenBank/DDBJ whole genome shotgun (WGS) entry which is preliminary data.</text>
</comment>
<dbReference type="PRINTS" id="PR00507">
    <property type="entry name" value="N12N6MTFRASE"/>
</dbReference>
<gene>
    <name evidence="2" type="ORF">FOY91_01300</name>
</gene>
<evidence type="ECO:0000256" key="1">
    <source>
        <dbReference type="SAM" id="MobiDB-lite"/>
    </source>
</evidence>
<keyword evidence="2" id="KW-0808">Transferase</keyword>
<reference evidence="2 3" key="1">
    <citation type="submission" date="2019-07" db="EMBL/GenBank/DDBJ databases">
        <title>Sphingomonas solaris sp. nov., isolated from a solar panel from Boston, Massachusetts.</title>
        <authorList>
            <person name="Tanner K."/>
            <person name="Pascual J."/>
            <person name="Mancuso C."/>
            <person name="Pereto J."/>
            <person name="Khalil A."/>
            <person name="Vilanova C."/>
        </authorList>
    </citation>
    <scope>NUCLEOTIDE SEQUENCE [LARGE SCALE GENOMIC DNA]</scope>
    <source>
        <strain evidence="2 3">R4DWN</strain>
    </source>
</reference>
<dbReference type="SUPFAM" id="SSF53335">
    <property type="entry name" value="S-adenosyl-L-methionine-dependent methyltransferases"/>
    <property type="match status" value="1"/>
</dbReference>
<keyword evidence="2" id="KW-0489">Methyltransferase</keyword>
<dbReference type="Proteomes" id="UP000318681">
    <property type="component" value="Unassembled WGS sequence"/>
</dbReference>
<protein>
    <submittedName>
        <fullName evidence="2">Methylase</fullName>
    </submittedName>
</protein>